<dbReference type="InterPro" id="IPR050336">
    <property type="entry name" value="Chromosome_partition/occlusion"/>
</dbReference>
<dbReference type="Gene3D" id="1.10.10.2830">
    <property type="match status" value="1"/>
</dbReference>
<keyword evidence="3" id="KW-0238">DNA-binding</keyword>
<dbReference type="GO" id="GO:0005694">
    <property type="term" value="C:chromosome"/>
    <property type="evidence" value="ECO:0007669"/>
    <property type="project" value="TreeGrafter"/>
</dbReference>
<keyword evidence="1" id="KW-0175">Coiled coil</keyword>
<dbReference type="GO" id="GO:0003677">
    <property type="term" value="F:DNA binding"/>
    <property type="evidence" value="ECO:0007669"/>
    <property type="project" value="UniProtKB-KW"/>
</dbReference>
<protein>
    <submittedName>
        <fullName evidence="3">DNA-binding protein</fullName>
    </submittedName>
</protein>
<evidence type="ECO:0000313" key="4">
    <source>
        <dbReference type="Proteomes" id="UP000249066"/>
    </source>
</evidence>
<feature type="region of interest" description="Disordered" evidence="2">
    <location>
        <begin position="259"/>
        <end position="285"/>
    </location>
</feature>
<dbReference type="Proteomes" id="UP000249066">
    <property type="component" value="Unassembled WGS sequence"/>
</dbReference>
<dbReference type="AlphaFoldDB" id="A0A2W5A8I2"/>
<feature type="region of interest" description="Disordered" evidence="2">
    <location>
        <begin position="538"/>
        <end position="581"/>
    </location>
</feature>
<evidence type="ECO:0000256" key="2">
    <source>
        <dbReference type="SAM" id="MobiDB-lite"/>
    </source>
</evidence>
<dbReference type="PANTHER" id="PTHR33375:SF7">
    <property type="entry name" value="CHROMOSOME 2-PARTITIONING PROTEIN PARB-RELATED"/>
    <property type="match status" value="1"/>
</dbReference>
<proteinExistence type="predicted"/>
<sequence>MGLRDKGMTEEAIAAAFFVGVNVVKQRLRLASVSPTLLDIYAEDGMTLEQLMAFTVSSDHARQEQVWEAVKDSWQKEPYQIRRMLTETSVRASDKRAVFIGVEAYEAASGVVLRDLFQSDDGGWLQDPALLDRLVAEKLKTTADEIASEGWKWVEAALSFPYGHQHGLRALVGVTVDLTEEESATREALRDEYDRLEAEYAEADELPDEIDARLGEIEQALDAIEQRPTIYDPADIALAGVFISLDADGSLSVDRGYVRPEDERPVETDGSDAHEVDGEAGQQATPAVQRAVITIGGQPADPEDDEEDGIKPLPERLVIELTAHRTLALRNAVAEHPDVALTMLLHKLVSDTFRRTAPAGCLEARVNHIFFSAQSEELKDSPPAREVAERQERWGNHVPDDDQALWDWLSLLDPGTRLDLLAHCVSYGVNALFERPNPYSGSGVSQHGLDVRLSQADRLARATGLDMVAAGWRPTVGNYLGRVTKPRILEAVREGAGERAAQLIDHLKKGDMAKEAERLLADTGWLPEPLRLVDLDDGQTIEPGTEADAGDDAALPDFLSGDGDDETDEIEDEDTLTIAAE</sequence>
<gene>
    <name evidence="3" type="ORF">DI623_04910</name>
</gene>
<name>A0A2W5A8I2_9SPHN</name>
<dbReference type="EMBL" id="QFNN01000017">
    <property type="protein sequence ID" value="PZO90960.1"/>
    <property type="molecule type" value="Genomic_DNA"/>
</dbReference>
<evidence type="ECO:0000313" key="3">
    <source>
        <dbReference type="EMBL" id="PZO90960.1"/>
    </source>
</evidence>
<feature type="compositionally biased region" description="Basic and acidic residues" evidence="2">
    <location>
        <begin position="259"/>
        <end position="277"/>
    </location>
</feature>
<dbReference type="GO" id="GO:0007059">
    <property type="term" value="P:chromosome segregation"/>
    <property type="evidence" value="ECO:0007669"/>
    <property type="project" value="TreeGrafter"/>
</dbReference>
<organism evidence="3 4">
    <name type="scientific">Sphingomonas sanxanigenens</name>
    <dbReference type="NCBI Taxonomy" id="397260"/>
    <lineage>
        <taxon>Bacteria</taxon>
        <taxon>Pseudomonadati</taxon>
        <taxon>Pseudomonadota</taxon>
        <taxon>Alphaproteobacteria</taxon>
        <taxon>Sphingomonadales</taxon>
        <taxon>Sphingomonadaceae</taxon>
        <taxon>Sphingomonas</taxon>
    </lineage>
</organism>
<comment type="caution">
    <text evidence="3">The sequence shown here is derived from an EMBL/GenBank/DDBJ whole genome shotgun (WGS) entry which is preliminary data.</text>
</comment>
<reference evidence="3 4" key="1">
    <citation type="submission" date="2017-08" db="EMBL/GenBank/DDBJ databases">
        <title>Infants hospitalized years apart are colonized by the same room-sourced microbial strains.</title>
        <authorList>
            <person name="Brooks B."/>
            <person name="Olm M.R."/>
            <person name="Firek B.A."/>
            <person name="Baker R."/>
            <person name="Thomas B.C."/>
            <person name="Morowitz M.J."/>
            <person name="Banfield J.F."/>
        </authorList>
    </citation>
    <scope>NUCLEOTIDE SEQUENCE [LARGE SCALE GENOMIC DNA]</scope>
    <source>
        <strain evidence="3">S2_018_000_R2_101</strain>
    </source>
</reference>
<evidence type="ECO:0000256" key="1">
    <source>
        <dbReference type="SAM" id="Coils"/>
    </source>
</evidence>
<feature type="coiled-coil region" evidence="1">
    <location>
        <begin position="179"/>
        <end position="206"/>
    </location>
</feature>
<feature type="compositionally biased region" description="Acidic residues" evidence="2">
    <location>
        <begin position="562"/>
        <end position="575"/>
    </location>
</feature>
<accession>A0A2W5A8I2</accession>
<dbReference type="SUPFAM" id="SSF109709">
    <property type="entry name" value="KorB DNA-binding domain-like"/>
    <property type="match status" value="1"/>
</dbReference>
<dbReference type="PANTHER" id="PTHR33375">
    <property type="entry name" value="CHROMOSOME-PARTITIONING PROTEIN PARB-RELATED"/>
    <property type="match status" value="1"/>
</dbReference>